<dbReference type="AlphaFoldDB" id="A0A0U1QTG6"/>
<proteinExistence type="predicted"/>
<dbReference type="HOGENOM" id="CLU_1730733_0_0_6"/>
<dbReference type="PROSITE" id="PS51257">
    <property type="entry name" value="PROKAR_LIPOPROTEIN"/>
    <property type="match status" value="1"/>
</dbReference>
<evidence type="ECO:0000313" key="2">
    <source>
        <dbReference type="EMBL" id="ABS45675.1"/>
    </source>
</evidence>
<evidence type="ECO:0000313" key="3">
    <source>
        <dbReference type="Proteomes" id="UP000002412"/>
    </source>
</evidence>
<dbReference type="EMBL" id="CP000719">
    <property type="protein sequence ID" value="ABS45675.1"/>
    <property type="molecule type" value="Genomic_DNA"/>
</dbReference>
<dbReference type="InterPro" id="IPR038140">
    <property type="entry name" value="DotD_sf"/>
</dbReference>
<feature type="signal peptide" evidence="1">
    <location>
        <begin position="1"/>
        <end position="23"/>
    </location>
</feature>
<keyword evidence="2" id="KW-0614">Plasmid</keyword>
<dbReference type="Gene3D" id="3.55.50.60">
    <property type="entry name" value="DotD protein"/>
    <property type="match status" value="1"/>
</dbReference>
<organism evidence="2 3">
    <name type="scientific">Yersinia pseudotuberculosis serotype O:1b (strain IP 31758)</name>
    <dbReference type="NCBI Taxonomy" id="349747"/>
    <lineage>
        <taxon>Bacteria</taxon>
        <taxon>Pseudomonadati</taxon>
        <taxon>Pseudomonadota</taxon>
        <taxon>Gammaproteobacteria</taxon>
        <taxon>Enterobacterales</taxon>
        <taxon>Yersiniaceae</taxon>
        <taxon>Yersinia</taxon>
    </lineage>
</organism>
<feature type="chain" id="PRO_5006713858" evidence="1">
    <location>
        <begin position="24"/>
        <end position="151"/>
    </location>
</feature>
<geneLocation type="plasmid" evidence="3">
    <name>plasmid_153kb</name>
</geneLocation>
<dbReference type="KEGG" id="ypi:YpsIP31758_B0112"/>
<dbReference type="RefSeq" id="WP_011988519.1">
    <property type="nucleotide sequence ID" value="NC_009705.1"/>
</dbReference>
<keyword evidence="1" id="KW-0732">Signal</keyword>
<sequence>MSKKLAIPLSLLTTLILSGCAPAVLKNTSETSDFADRMIADKVAIAANAQRDYTALLNNDKAVLGRKQASLGSDYVDIDYIGVPQELLQTFAYRYGYRYIEIGKRRTLKNINIKVKNMSPQEVLRNIGYQIDKGADVTLDQKQKTIRLSYK</sequence>
<keyword evidence="2" id="KW-0449">Lipoprotein</keyword>
<name>A0A0U1QTG6_YERP3</name>
<accession>A0A0U1QTG6</accession>
<evidence type="ECO:0000256" key="1">
    <source>
        <dbReference type="SAM" id="SignalP"/>
    </source>
</evidence>
<protein>
    <submittedName>
        <fullName evidence="2">Putative lipoprotein</fullName>
    </submittedName>
</protein>
<dbReference type="Pfam" id="PF16816">
    <property type="entry name" value="DotD"/>
    <property type="match status" value="1"/>
</dbReference>
<gene>
    <name evidence="2" type="ordered locus">YpsIP31758_B0112</name>
</gene>
<dbReference type="InterPro" id="IPR031817">
    <property type="entry name" value="DotD"/>
</dbReference>
<dbReference type="Proteomes" id="UP000002412">
    <property type="component" value="Plasmid p_153kb"/>
</dbReference>
<reference evidence="2 3" key="1">
    <citation type="journal article" date="2007" name="PLoS Genet.">
        <title>The complete genome sequence of Yersinia pseudotuberculosis IP31758, the causative agent of Far East scarlet-like fever.</title>
        <authorList>
            <person name="Eppinger M."/>
            <person name="Rosovitz M.J."/>
            <person name="Fricke W.F."/>
            <person name="Rasko D.A."/>
            <person name="Kokorina G."/>
            <person name="Fayolle C."/>
            <person name="Lindler L.E."/>
            <person name="Carniel E."/>
            <person name="Ravel J."/>
        </authorList>
    </citation>
    <scope>NUCLEOTIDE SEQUENCE [LARGE SCALE GENOMIC DNA]</scope>
    <source>
        <strain evidence="2 3">IP 31758</strain>
        <plasmid evidence="3">Plasmid plasmid_153kb</plasmid>
    </source>
</reference>